<evidence type="ECO:0000256" key="3">
    <source>
        <dbReference type="ARBA" id="ARBA00023163"/>
    </source>
</evidence>
<keyword evidence="3" id="KW-0804">Transcription</keyword>
<dbReference type="InterPro" id="IPR000524">
    <property type="entry name" value="Tscrpt_reg_HTH_GntR"/>
</dbReference>
<accession>A0ABW8Q4F4</accession>
<gene>
    <name evidence="5" type="ORF">ACI43T_07855</name>
</gene>
<dbReference type="SMART" id="SM00895">
    <property type="entry name" value="FCD"/>
    <property type="match status" value="1"/>
</dbReference>
<keyword evidence="2" id="KW-0238">DNA-binding</keyword>
<evidence type="ECO:0000313" key="5">
    <source>
        <dbReference type="EMBL" id="MFK7642409.1"/>
    </source>
</evidence>
<dbReference type="RefSeq" id="WP_293277738.1">
    <property type="nucleotide sequence ID" value="NZ_CAUJQB010000089.1"/>
</dbReference>
<dbReference type="EMBL" id="JBJGEB010000007">
    <property type="protein sequence ID" value="MFK7642409.1"/>
    <property type="molecule type" value="Genomic_DNA"/>
</dbReference>
<evidence type="ECO:0000313" key="6">
    <source>
        <dbReference type="Proteomes" id="UP001621964"/>
    </source>
</evidence>
<dbReference type="InterPro" id="IPR011711">
    <property type="entry name" value="GntR_C"/>
</dbReference>
<dbReference type="PANTHER" id="PTHR43537">
    <property type="entry name" value="TRANSCRIPTIONAL REGULATOR, GNTR FAMILY"/>
    <property type="match status" value="1"/>
</dbReference>
<keyword evidence="6" id="KW-1185">Reference proteome</keyword>
<evidence type="ECO:0000259" key="4">
    <source>
        <dbReference type="PROSITE" id="PS50949"/>
    </source>
</evidence>
<dbReference type="Pfam" id="PF00392">
    <property type="entry name" value="GntR"/>
    <property type="match status" value="1"/>
</dbReference>
<dbReference type="SMART" id="SM00345">
    <property type="entry name" value="HTH_GNTR"/>
    <property type="match status" value="1"/>
</dbReference>
<dbReference type="CDD" id="cd07377">
    <property type="entry name" value="WHTH_GntR"/>
    <property type="match status" value="1"/>
</dbReference>
<feature type="domain" description="HTH gntR-type" evidence="4">
    <location>
        <begin position="23"/>
        <end position="90"/>
    </location>
</feature>
<dbReference type="SUPFAM" id="SSF48008">
    <property type="entry name" value="GntR ligand-binding domain-like"/>
    <property type="match status" value="1"/>
</dbReference>
<protein>
    <submittedName>
        <fullName evidence="5">GntR family transcriptional regulator</fullName>
    </submittedName>
</protein>
<reference evidence="5 6" key="1">
    <citation type="submission" date="2024-11" db="EMBL/GenBank/DDBJ databases">
        <authorList>
            <person name="Mikucki A.G."/>
            <person name="Kahler C.M."/>
        </authorList>
    </citation>
    <scope>NUCLEOTIDE SEQUENCE [LARGE SCALE GENOMIC DNA]</scope>
    <source>
        <strain evidence="5 6">EXNM717</strain>
    </source>
</reference>
<dbReference type="PROSITE" id="PS50949">
    <property type="entry name" value="HTH_GNTR"/>
    <property type="match status" value="1"/>
</dbReference>
<dbReference type="Gene3D" id="1.10.10.10">
    <property type="entry name" value="Winged helix-like DNA-binding domain superfamily/Winged helix DNA-binding domain"/>
    <property type="match status" value="1"/>
</dbReference>
<dbReference type="InterPro" id="IPR036390">
    <property type="entry name" value="WH_DNA-bd_sf"/>
</dbReference>
<dbReference type="Proteomes" id="UP001621964">
    <property type="component" value="Unassembled WGS sequence"/>
</dbReference>
<dbReference type="Gene3D" id="1.20.120.530">
    <property type="entry name" value="GntR ligand-binding domain-like"/>
    <property type="match status" value="1"/>
</dbReference>
<organism evidence="5 6">
    <name type="scientific">Neisseria oralis</name>
    <dbReference type="NCBI Taxonomy" id="1107316"/>
    <lineage>
        <taxon>Bacteria</taxon>
        <taxon>Pseudomonadati</taxon>
        <taxon>Pseudomonadota</taxon>
        <taxon>Betaproteobacteria</taxon>
        <taxon>Neisseriales</taxon>
        <taxon>Neisseriaceae</taxon>
        <taxon>Neisseria</taxon>
    </lineage>
</organism>
<dbReference type="Pfam" id="PF07729">
    <property type="entry name" value="FCD"/>
    <property type="match status" value="1"/>
</dbReference>
<dbReference type="InterPro" id="IPR036388">
    <property type="entry name" value="WH-like_DNA-bd_sf"/>
</dbReference>
<sequence length="238" mass="27068">MNNENKTVNAPTTSSLILEERHDSELFRVYALILDGITDHVLLPGKKLTESELCRQMTCSRNTVRGALSLLAHDKIVDLQPNRGAFVHVPDLKEMQDVFNARIEMEGMILGMLVDLPDLEARLQPLYAMIEHEEAASGSGDRVGWNRLSNAFHVELARLLDNDVLFDIMNTLCARSSLIVAVFDAKRREKRPINTHTHAEHREILDLLVSGKRNRVVKIMRRHLGACIERLEQKFEAQ</sequence>
<evidence type="ECO:0000256" key="2">
    <source>
        <dbReference type="ARBA" id="ARBA00023125"/>
    </source>
</evidence>
<evidence type="ECO:0000256" key="1">
    <source>
        <dbReference type="ARBA" id="ARBA00023015"/>
    </source>
</evidence>
<dbReference type="PANTHER" id="PTHR43537:SF53">
    <property type="entry name" value="HTH-TYPE TRANSCRIPTIONAL REPRESSOR NANR"/>
    <property type="match status" value="1"/>
</dbReference>
<comment type="caution">
    <text evidence="5">The sequence shown here is derived from an EMBL/GenBank/DDBJ whole genome shotgun (WGS) entry which is preliminary data.</text>
</comment>
<dbReference type="SUPFAM" id="SSF46785">
    <property type="entry name" value="Winged helix' DNA-binding domain"/>
    <property type="match status" value="1"/>
</dbReference>
<name>A0ABW8Q4F4_9NEIS</name>
<dbReference type="InterPro" id="IPR008920">
    <property type="entry name" value="TF_FadR/GntR_C"/>
</dbReference>
<proteinExistence type="predicted"/>
<keyword evidence="1" id="KW-0805">Transcription regulation</keyword>